<keyword evidence="2 5" id="KW-0699">rRNA-binding</keyword>
<organism evidence="7 8">
    <name type="scientific">Desulfurispira natronophila</name>
    <dbReference type="NCBI Taxonomy" id="682562"/>
    <lineage>
        <taxon>Bacteria</taxon>
        <taxon>Pseudomonadati</taxon>
        <taxon>Chrysiogenota</taxon>
        <taxon>Chrysiogenia</taxon>
        <taxon>Chrysiogenales</taxon>
        <taxon>Chrysiogenaceae</taxon>
        <taxon>Desulfurispira</taxon>
    </lineage>
</organism>
<keyword evidence="8" id="KW-1185">Reference proteome</keyword>
<dbReference type="InterPro" id="IPR025490">
    <property type="entry name" value="RqcP"/>
</dbReference>
<reference evidence="7 8" key="1">
    <citation type="submission" date="2020-08" db="EMBL/GenBank/DDBJ databases">
        <title>Genomic Encyclopedia of Type Strains, Phase IV (KMG-IV): sequencing the most valuable type-strain genomes for metagenomic binning, comparative biology and taxonomic classification.</title>
        <authorList>
            <person name="Goeker M."/>
        </authorList>
    </citation>
    <scope>NUCLEOTIDE SEQUENCE [LARGE SCALE GENOMIC DNA]</scope>
    <source>
        <strain evidence="7 8">DSM 22071</strain>
    </source>
</reference>
<dbReference type="GO" id="GO:0000049">
    <property type="term" value="F:tRNA binding"/>
    <property type="evidence" value="ECO:0007669"/>
    <property type="project" value="UniProtKB-UniRule"/>
</dbReference>
<dbReference type="PIRSF" id="PIRSF038881">
    <property type="entry name" value="RNAbp_HP1423"/>
    <property type="match status" value="1"/>
</dbReference>
<keyword evidence="1 5" id="KW-0820">tRNA-binding</keyword>
<protein>
    <recommendedName>
        <fullName evidence="5">RQC P-site tRNA stabilizing factor</fullName>
        <shortName evidence="5">RqcP</shortName>
    </recommendedName>
    <alternativeName>
        <fullName evidence="5">Ribosome-associated protein quality control protein P</fullName>
    </alternativeName>
</protein>
<dbReference type="EMBL" id="JACHID010000006">
    <property type="protein sequence ID" value="MBB5021875.1"/>
    <property type="molecule type" value="Genomic_DNA"/>
</dbReference>
<accession>A0A7W7Y4E0</accession>
<dbReference type="SMART" id="SM00363">
    <property type="entry name" value="S4"/>
    <property type="match status" value="1"/>
</dbReference>
<dbReference type="GO" id="GO:0072344">
    <property type="term" value="P:rescue of stalled ribosome"/>
    <property type="evidence" value="ECO:0007669"/>
    <property type="project" value="UniProtKB-UniRule"/>
</dbReference>
<evidence type="ECO:0000256" key="1">
    <source>
        <dbReference type="ARBA" id="ARBA00022555"/>
    </source>
</evidence>
<sequence length="106" mass="12325">MSNNVRLDLFLKKSRLIKRRPLAKKMCDDGMININGRVAKAGHKLHVGDTLCVNSASRFVEVRIEEIPTGNVRKNQASELYHILKNERKQVNILDWFDDEEEDEFD</sequence>
<dbReference type="GO" id="GO:0043023">
    <property type="term" value="F:ribosomal large subunit binding"/>
    <property type="evidence" value="ECO:0007669"/>
    <property type="project" value="UniProtKB-UniRule"/>
</dbReference>
<name>A0A7W7Y4E0_9BACT</name>
<evidence type="ECO:0000313" key="7">
    <source>
        <dbReference type="EMBL" id="MBB5021875.1"/>
    </source>
</evidence>
<dbReference type="CDD" id="cd00165">
    <property type="entry name" value="S4"/>
    <property type="match status" value="1"/>
</dbReference>
<dbReference type="Proteomes" id="UP000528322">
    <property type="component" value="Unassembled WGS sequence"/>
</dbReference>
<comment type="subunit">
    <text evidence="5">Associates with stalled 50S ribosomal subunits. Binds to RqcH, 23S rRNA and the P-site tRNA. Does not require RqcH for association with 50S subunits.</text>
</comment>
<evidence type="ECO:0000256" key="3">
    <source>
        <dbReference type="ARBA" id="ARBA00022884"/>
    </source>
</evidence>
<keyword evidence="7" id="KW-0346">Stress response</keyword>
<dbReference type="Gene3D" id="3.10.290.10">
    <property type="entry name" value="RNA-binding S4 domain"/>
    <property type="match status" value="1"/>
</dbReference>
<comment type="function">
    <text evidence="5">Key component of the ribosome quality control system (RQC), a ribosome-associated complex that mediates the extraction of incompletely synthesized nascent chains from stalled ribosomes and their subsequent degradation. RqcH recruits Ala-charged tRNA, and with RqcP directs the elongation of stalled nascent chains on 50S ribosomal subunits, leading to non-templated C-terminal alanine extensions (Ala tail). The Ala tail promotes nascent chain degradation. RqcP is associated with the translocation-like movement of the peptidyl-tRNA from the A-site into the P-site.</text>
</comment>
<gene>
    <name evidence="5" type="primary">rqcP</name>
    <name evidence="7" type="ORF">HNR37_001189</name>
</gene>
<evidence type="ECO:0000256" key="4">
    <source>
        <dbReference type="ARBA" id="ARBA00022917"/>
    </source>
</evidence>
<evidence type="ECO:0000256" key="2">
    <source>
        <dbReference type="ARBA" id="ARBA00022730"/>
    </source>
</evidence>
<keyword evidence="4 5" id="KW-0648">Protein biosynthesis</keyword>
<feature type="domain" description="RNA-binding S4" evidence="6">
    <location>
        <begin position="5"/>
        <end position="65"/>
    </location>
</feature>
<dbReference type="RefSeq" id="WP_343067197.1">
    <property type="nucleotide sequence ID" value="NZ_JACHID010000006.1"/>
</dbReference>
<dbReference type="GO" id="GO:0019843">
    <property type="term" value="F:rRNA binding"/>
    <property type="evidence" value="ECO:0007669"/>
    <property type="project" value="UniProtKB-UniRule"/>
</dbReference>
<dbReference type="SUPFAM" id="SSF55174">
    <property type="entry name" value="Alpha-L RNA-binding motif"/>
    <property type="match status" value="1"/>
</dbReference>
<evidence type="ECO:0000259" key="6">
    <source>
        <dbReference type="SMART" id="SM00363"/>
    </source>
</evidence>
<proteinExistence type="inferred from homology"/>
<comment type="caution">
    <text evidence="7">The sequence shown here is derived from an EMBL/GenBank/DDBJ whole genome shotgun (WGS) entry which is preliminary data.</text>
</comment>
<evidence type="ECO:0000256" key="5">
    <source>
        <dbReference type="HAMAP-Rule" id="MF_00871"/>
    </source>
</evidence>
<comment type="similarity">
    <text evidence="5">Belongs to the RqcP family.</text>
</comment>
<dbReference type="InterPro" id="IPR002942">
    <property type="entry name" value="S4_RNA-bd"/>
</dbReference>
<keyword evidence="3 5" id="KW-0694">RNA-binding</keyword>
<dbReference type="PROSITE" id="PS50889">
    <property type="entry name" value="S4"/>
    <property type="match status" value="1"/>
</dbReference>
<dbReference type="HAMAP" id="MF_00871">
    <property type="entry name" value="RqcP"/>
    <property type="match status" value="1"/>
</dbReference>
<dbReference type="InterPro" id="IPR036986">
    <property type="entry name" value="S4_RNA-bd_sf"/>
</dbReference>
<dbReference type="Pfam" id="PF01479">
    <property type="entry name" value="S4"/>
    <property type="match status" value="1"/>
</dbReference>
<dbReference type="AlphaFoldDB" id="A0A7W7Y4E0"/>
<evidence type="ECO:0000313" key="8">
    <source>
        <dbReference type="Proteomes" id="UP000528322"/>
    </source>
</evidence>